<keyword evidence="3" id="KW-1185">Reference proteome</keyword>
<name>A0A1J7IE60_9PEZI</name>
<dbReference type="InParanoid" id="A0A1J7IE60"/>
<dbReference type="AlphaFoldDB" id="A0A1J7IE60"/>
<proteinExistence type="predicted"/>
<dbReference type="OrthoDB" id="5237113at2759"/>
<accession>A0A1J7IE60</accession>
<feature type="region of interest" description="Disordered" evidence="1">
    <location>
        <begin position="124"/>
        <end position="152"/>
    </location>
</feature>
<sequence length="152" mass="17227">MSQASGLRLYVYIRVTTRPATVEIEFPSIQLAQRYRSSIEKMRTKVLPSSRQKPKVVAVELPPSVTDLETNRSMQAFVLHFKQGEDAAKWADAVCRRVKDHPRQIFIKQYWDRVDELEQRLPSVVPKPSLPDRAGSPPTQAAVPSRPPPPSP</sequence>
<organism evidence="2 3">
    <name type="scientific">Coniochaeta ligniaria NRRL 30616</name>
    <dbReference type="NCBI Taxonomy" id="1408157"/>
    <lineage>
        <taxon>Eukaryota</taxon>
        <taxon>Fungi</taxon>
        <taxon>Dikarya</taxon>
        <taxon>Ascomycota</taxon>
        <taxon>Pezizomycotina</taxon>
        <taxon>Sordariomycetes</taxon>
        <taxon>Sordariomycetidae</taxon>
        <taxon>Coniochaetales</taxon>
        <taxon>Coniochaetaceae</taxon>
        <taxon>Coniochaeta</taxon>
    </lineage>
</organism>
<evidence type="ECO:0000256" key="1">
    <source>
        <dbReference type="SAM" id="MobiDB-lite"/>
    </source>
</evidence>
<reference evidence="2 3" key="1">
    <citation type="submission" date="2016-10" db="EMBL/GenBank/DDBJ databases">
        <title>Draft genome sequence of Coniochaeta ligniaria NRRL30616, a lignocellulolytic fungus for bioabatement of inhibitors in plant biomass hydrolysates.</title>
        <authorList>
            <consortium name="DOE Joint Genome Institute"/>
            <person name="Jimenez D.J."/>
            <person name="Hector R.E."/>
            <person name="Riley R."/>
            <person name="Sun H."/>
            <person name="Grigoriev I.V."/>
            <person name="Van Elsas J.D."/>
            <person name="Nichols N.N."/>
        </authorList>
    </citation>
    <scope>NUCLEOTIDE SEQUENCE [LARGE SCALE GENOMIC DNA]</scope>
    <source>
        <strain evidence="2 3">NRRL 30616</strain>
    </source>
</reference>
<dbReference type="EMBL" id="KV875101">
    <property type="protein sequence ID" value="OIW25701.1"/>
    <property type="molecule type" value="Genomic_DNA"/>
</dbReference>
<gene>
    <name evidence="2" type="ORF">CONLIGDRAFT_647439</name>
</gene>
<evidence type="ECO:0000313" key="2">
    <source>
        <dbReference type="EMBL" id="OIW25701.1"/>
    </source>
</evidence>
<dbReference type="Proteomes" id="UP000182658">
    <property type="component" value="Unassembled WGS sequence"/>
</dbReference>
<evidence type="ECO:0000313" key="3">
    <source>
        <dbReference type="Proteomes" id="UP000182658"/>
    </source>
</evidence>
<protein>
    <submittedName>
        <fullName evidence="2">Uncharacterized protein</fullName>
    </submittedName>
</protein>